<sequence length="121" mass="13917">MLNRYIKNILKDLSETVPTLAEKVPTRLTMKQKEALKKEGKEAETDLNGNVIVPRYACVTSHTARRTGITNMYLSYKYTMLQMMHVSGHKTQKTFMDYIKLSSEEIADELKIGEYILDIPT</sequence>
<keyword evidence="2" id="KW-1185">Reference proteome</keyword>
<name>A0AC61RGD8_9BACT</name>
<evidence type="ECO:0000313" key="1">
    <source>
        <dbReference type="EMBL" id="TGY78956.1"/>
    </source>
</evidence>
<accession>A0AC61RGD8</accession>
<proteinExistence type="predicted"/>
<comment type="caution">
    <text evidence="1">The sequence shown here is derived from an EMBL/GenBank/DDBJ whole genome shotgun (WGS) entry which is preliminary data.</text>
</comment>
<dbReference type="Proteomes" id="UP000306319">
    <property type="component" value="Unassembled WGS sequence"/>
</dbReference>
<reference evidence="1" key="1">
    <citation type="submission" date="2019-04" db="EMBL/GenBank/DDBJ databases">
        <title>Microbes associate with the intestines of laboratory mice.</title>
        <authorList>
            <person name="Navarre W."/>
            <person name="Wong E."/>
            <person name="Huang K."/>
            <person name="Tropini C."/>
            <person name="Ng K."/>
            <person name="Yu B."/>
        </authorList>
    </citation>
    <scope>NUCLEOTIDE SEQUENCE</scope>
    <source>
        <strain evidence="1">NM04_E33</strain>
    </source>
</reference>
<gene>
    <name evidence="1" type="ORF">E5331_07775</name>
</gene>
<protein>
    <submittedName>
        <fullName evidence="1">Uncharacterized protein</fullName>
    </submittedName>
</protein>
<dbReference type="EMBL" id="SRYB01000009">
    <property type="protein sequence ID" value="TGY78956.1"/>
    <property type="molecule type" value="Genomic_DNA"/>
</dbReference>
<evidence type="ECO:0000313" key="2">
    <source>
        <dbReference type="Proteomes" id="UP000306319"/>
    </source>
</evidence>
<organism evidence="1 2">
    <name type="scientific">Lepagella muris</name>
    <dbReference type="NCBI Taxonomy" id="3032870"/>
    <lineage>
        <taxon>Bacteria</taxon>
        <taxon>Pseudomonadati</taxon>
        <taxon>Bacteroidota</taxon>
        <taxon>Bacteroidia</taxon>
        <taxon>Bacteroidales</taxon>
        <taxon>Muribaculaceae</taxon>
        <taxon>Lepagella</taxon>
    </lineage>
</organism>